<dbReference type="AlphaFoldDB" id="A0A4R4AH98"/>
<dbReference type="Proteomes" id="UP000295247">
    <property type="component" value="Unassembled WGS sequence"/>
</dbReference>
<organism evidence="1 2">
    <name type="scientific">Marichromatium gracile</name>
    <name type="common">Chromatium gracile</name>
    <dbReference type="NCBI Taxonomy" id="1048"/>
    <lineage>
        <taxon>Bacteria</taxon>
        <taxon>Pseudomonadati</taxon>
        <taxon>Pseudomonadota</taxon>
        <taxon>Gammaproteobacteria</taxon>
        <taxon>Chromatiales</taxon>
        <taxon>Chromatiaceae</taxon>
        <taxon>Marichromatium</taxon>
    </lineage>
</organism>
<evidence type="ECO:0000313" key="1">
    <source>
        <dbReference type="EMBL" id="TCW38354.1"/>
    </source>
</evidence>
<dbReference type="EMBL" id="SMDC01000002">
    <property type="protein sequence ID" value="TCW38354.1"/>
    <property type="molecule type" value="Genomic_DNA"/>
</dbReference>
<protein>
    <submittedName>
        <fullName evidence="1">Uncharacterized protein</fullName>
    </submittedName>
</protein>
<proteinExistence type="predicted"/>
<evidence type="ECO:0000313" key="2">
    <source>
        <dbReference type="Proteomes" id="UP000295247"/>
    </source>
</evidence>
<dbReference type="RefSeq" id="WP_123141468.1">
    <property type="nucleotide sequence ID" value="NZ_NRRH01000003.1"/>
</dbReference>
<accession>A0A4R4AH98</accession>
<gene>
    <name evidence="1" type="ORF">EDC29_102247</name>
</gene>
<comment type="caution">
    <text evidence="1">The sequence shown here is derived from an EMBL/GenBank/DDBJ whole genome shotgun (WGS) entry which is preliminary data.</text>
</comment>
<reference evidence="1 2" key="1">
    <citation type="submission" date="2019-03" db="EMBL/GenBank/DDBJ databases">
        <title>Genomic Encyclopedia of Type Strains, Phase IV (KMG-IV): sequencing the most valuable type-strain genomes for metagenomic binning, comparative biology and taxonomic classification.</title>
        <authorList>
            <person name="Goeker M."/>
        </authorList>
    </citation>
    <scope>NUCLEOTIDE SEQUENCE [LARGE SCALE GENOMIC DNA]</scope>
    <source>
        <strain evidence="1 2">DSM 203</strain>
    </source>
</reference>
<sequence length="153" mass="17103">MLGFIRNAIILSAIALALLMLTLSWAPHGLKPRLWQLNELLAQDQAVAEYPYDFRVLTFLNGVATVSSPRASTVEESRYLGWIDPTLGRGEASARAQSLRVAREQLQYTEMYVLQLLLSQSDVDSVVWALDRAWFNQHGVKLPPQAEPGLPRG</sequence>
<name>A0A4R4AH98_MARGR</name>